<dbReference type="RefSeq" id="WP_230550980.1">
    <property type="nucleotide sequence ID" value="NZ_JAJISD010000004.1"/>
</dbReference>
<name>A0ABS8KVM1_9HYPH</name>
<comment type="caution">
    <text evidence="1">The sequence shown here is derived from an EMBL/GenBank/DDBJ whole genome shotgun (WGS) entry which is preliminary data.</text>
</comment>
<evidence type="ECO:0000313" key="2">
    <source>
        <dbReference type="Proteomes" id="UP001198862"/>
    </source>
</evidence>
<organism evidence="1 2">
    <name type="scientific">Reyranella aquatilis</name>
    <dbReference type="NCBI Taxonomy" id="2035356"/>
    <lineage>
        <taxon>Bacteria</taxon>
        <taxon>Pseudomonadati</taxon>
        <taxon>Pseudomonadota</taxon>
        <taxon>Alphaproteobacteria</taxon>
        <taxon>Hyphomicrobiales</taxon>
        <taxon>Reyranellaceae</taxon>
        <taxon>Reyranella</taxon>
    </lineage>
</organism>
<evidence type="ECO:0000313" key="1">
    <source>
        <dbReference type="EMBL" id="MCC8429792.1"/>
    </source>
</evidence>
<dbReference type="EMBL" id="JAJISD010000004">
    <property type="protein sequence ID" value="MCC8429792.1"/>
    <property type="molecule type" value="Genomic_DNA"/>
</dbReference>
<keyword evidence="2" id="KW-1185">Reference proteome</keyword>
<sequence length="348" mass="39404">MTFEPDYSAPSSSSPSWWRRRWDSVRAWRPGRSTSLASSGAPSSGGRTAWKWTWRIALLLIVLYYPVGALVTEDIDDDPQFAARGVAPGESKAVATAADLVTREVDVHTWTPMMPFFMPSGLLDNMPNFQRGIMSALGRFSTELMDQLGRTRGSSQTDRDLEQARGFLNEQPNIWLWQPSVSLLPSTTSAQKYRAGRDRLMAYNKRLGSGQAVFERRADNLQALLDRIANDLGSDSAAIDQHVIEKAGDLFDARCDDIFYFNKGRLYVYYLLLRDLGSDFQNVIRDRELTNAWNGTVETFRIAAQLDPWVVWNGYPDALLIPNHLLAQGFYLLRARTQLREITNILLK</sequence>
<dbReference type="Pfam" id="PF10095">
    <property type="entry name" value="DUF2333"/>
    <property type="match status" value="1"/>
</dbReference>
<dbReference type="InterPro" id="IPR016936">
    <property type="entry name" value="UCP029693"/>
</dbReference>
<gene>
    <name evidence="1" type="ORF">LJ725_12500</name>
</gene>
<accession>A0ABS8KVM1</accession>
<protein>
    <submittedName>
        <fullName evidence="1">DUF2333 family protein</fullName>
    </submittedName>
</protein>
<reference evidence="1 2" key="1">
    <citation type="submission" date="2021-11" db="EMBL/GenBank/DDBJ databases">
        <authorList>
            <person name="Lee D.-H."/>
            <person name="Kim S.-B."/>
        </authorList>
    </citation>
    <scope>NUCLEOTIDE SEQUENCE [LARGE SCALE GENOMIC DNA]</scope>
    <source>
        <strain evidence="1 2">KCTC 52223</strain>
    </source>
</reference>
<proteinExistence type="predicted"/>
<dbReference type="Proteomes" id="UP001198862">
    <property type="component" value="Unassembled WGS sequence"/>
</dbReference>